<dbReference type="WBParaSite" id="SCUD_0000847001-mRNA-1">
    <property type="protein sequence ID" value="SCUD_0000847001-mRNA-1"/>
    <property type="gene ID" value="SCUD_0000847001"/>
</dbReference>
<keyword evidence="2" id="KW-1185">Reference proteome</keyword>
<evidence type="ECO:0000313" key="2">
    <source>
        <dbReference type="Proteomes" id="UP000279833"/>
    </source>
</evidence>
<proteinExistence type="predicted"/>
<gene>
    <name evidence="1" type="ORF">SCUD_LOCUS8470</name>
</gene>
<evidence type="ECO:0000313" key="3">
    <source>
        <dbReference type="WBParaSite" id="SCUD_0000847001-mRNA-1"/>
    </source>
</evidence>
<evidence type="ECO:0000313" key="1">
    <source>
        <dbReference type="EMBL" id="VDP30895.1"/>
    </source>
</evidence>
<name>A0A183K0F9_9TREM</name>
<dbReference type="AlphaFoldDB" id="A0A183K0F9"/>
<reference evidence="1 2" key="2">
    <citation type="submission" date="2018-11" db="EMBL/GenBank/DDBJ databases">
        <authorList>
            <consortium name="Pathogen Informatics"/>
        </authorList>
    </citation>
    <scope>NUCLEOTIDE SEQUENCE [LARGE SCALE GENOMIC DNA]</scope>
    <source>
        <strain evidence="1">Dakar</strain>
        <strain evidence="2">Dakar, Senegal</strain>
    </source>
</reference>
<dbReference type="EMBL" id="UZAK01032760">
    <property type="protein sequence ID" value="VDP30895.1"/>
    <property type="molecule type" value="Genomic_DNA"/>
</dbReference>
<protein>
    <submittedName>
        <fullName evidence="3">RNase H domain-containing protein</fullName>
    </submittedName>
</protein>
<organism evidence="3">
    <name type="scientific">Schistosoma curassoni</name>
    <dbReference type="NCBI Taxonomy" id="6186"/>
    <lineage>
        <taxon>Eukaryota</taxon>
        <taxon>Metazoa</taxon>
        <taxon>Spiralia</taxon>
        <taxon>Lophotrochozoa</taxon>
        <taxon>Platyhelminthes</taxon>
        <taxon>Trematoda</taxon>
        <taxon>Digenea</taxon>
        <taxon>Strigeidida</taxon>
        <taxon>Schistosomatoidea</taxon>
        <taxon>Schistosomatidae</taxon>
        <taxon>Schistosoma</taxon>
    </lineage>
</organism>
<dbReference type="Proteomes" id="UP000279833">
    <property type="component" value="Unassembled WGS sequence"/>
</dbReference>
<accession>A0A183K0F9</accession>
<reference evidence="3" key="1">
    <citation type="submission" date="2016-06" db="UniProtKB">
        <authorList>
            <consortium name="WormBaseParasite"/>
        </authorList>
    </citation>
    <scope>IDENTIFICATION</scope>
</reference>
<sequence>MRISWTKDHQSLLQNKERGHFNEHHPGEKTISVAADSTPVGINIHKRKRNNIRNNTTYTNQIALDGEAFEDVKHFTYIGSIVDEHGGSDADMKARINKARAAYLPLKKKWNSKQLSISQHQYQNLQCKCQNSSVVWFGNLENYESHHP</sequence>